<keyword evidence="5 7" id="KW-1133">Transmembrane helix</keyword>
<feature type="transmembrane region" description="Helical" evidence="7">
    <location>
        <begin position="57"/>
        <end position="80"/>
    </location>
</feature>
<dbReference type="InterPro" id="IPR002528">
    <property type="entry name" value="MATE_fam"/>
</dbReference>
<feature type="transmembrane region" description="Helical" evidence="7">
    <location>
        <begin position="92"/>
        <end position="114"/>
    </location>
</feature>
<sequence>MKAKCLKNKDFYQKLLTIALPIALQNLISSSLNIVDNVMIGSLKETAIASVGLANQYFFLFILLLFGINSGCAIFIAQYWGKKDIKNIRKVLGISIIASTFLAIFYTSLAFFFPNMILRIFTNDIKIISLGSDYLKIVCFSYLFTAISFSYGFACRSVGKPKIPMYVSAIALIINTCLNYLFIFGHLGFPKMGVKGAAIATLISRSIELILLLSVIYIKKGVLAAKITELFDLSKTFVLNIFKTAIPVILNEAFWSLGTSLYSAAYARIGTEAIASVQIANTVQSLFMIVSMGIANACAIMIGNKIGADKREEAILYSKKFTVLSFTSGIVIGVILFLTSPIILSAFNISQRTYNNAKFVITIMSIFLPFKFYTTTLIVGILRSGGDTRFSLFLETGCVWLIGVPMAFLGALVWQLPIYWVVTLVSLEEVVKSIIGFPRVLSKNWIRSVI</sequence>
<evidence type="ECO:0000313" key="8">
    <source>
        <dbReference type="EMBL" id="KYH34761.1"/>
    </source>
</evidence>
<dbReference type="GO" id="GO:0005886">
    <property type="term" value="C:plasma membrane"/>
    <property type="evidence" value="ECO:0007669"/>
    <property type="project" value="UniProtKB-SubCell"/>
</dbReference>
<reference evidence="8 9" key="1">
    <citation type="submission" date="2016-02" db="EMBL/GenBank/DDBJ databases">
        <title>Genome sequence of Clostridium tepidiprofundi DSM 19306.</title>
        <authorList>
            <person name="Poehlein A."/>
            <person name="Daniel R."/>
        </authorList>
    </citation>
    <scope>NUCLEOTIDE SEQUENCE [LARGE SCALE GENOMIC DNA]</scope>
    <source>
        <strain evidence="8 9">DSM 19306</strain>
    </source>
</reference>
<dbReference type="STRING" id="1121338.CLTEP_12260"/>
<evidence type="ECO:0000256" key="2">
    <source>
        <dbReference type="ARBA" id="ARBA00022448"/>
    </source>
</evidence>
<dbReference type="PANTHER" id="PTHR42925">
    <property type="entry name" value="MULTIDRUG AND TOXIN EFFLUX PROTEIN MATE FAMILY"/>
    <property type="match status" value="1"/>
</dbReference>
<keyword evidence="4 7" id="KW-0812">Transmembrane</keyword>
<protein>
    <submittedName>
        <fullName evidence="8">Multidrug resistance protein MdtK</fullName>
    </submittedName>
</protein>
<dbReference type="PANTHER" id="PTHR42925:SF2">
    <property type="entry name" value="NA+ DRIVEN MULTIDRUG EFFLUX PUMP"/>
    <property type="match status" value="1"/>
</dbReference>
<dbReference type="GO" id="GO:0042910">
    <property type="term" value="F:xenobiotic transmembrane transporter activity"/>
    <property type="evidence" value="ECO:0007669"/>
    <property type="project" value="InterPro"/>
</dbReference>
<comment type="caution">
    <text evidence="8">The sequence shown here is derived from an EMBL/GenBank/DDBJ whole genome shotgun (WGS) entry which is preliminary data.</text>
</comment>
<evidence type="ECO:0000256" key="4">
    <source>
        <dbReference type="ARBA" id="ARBA00022692"/>
    </source>
</evidence>
<dbReference type="PATRIC" id="fig|1121338.3.peg.1261"/>
<dbReference type="PIRSF" id="PIRSF006603">
    <property type="entry name" value="DinF"/>
    <property type="match status" value="1"/>
</dbReference>
<dbReference type="Proteomes" id="UP000075531">
    <property type="component" value="Unassembled WGS sequence"/>
</dbReference>
<keyword evidence="2" id="KW-0813">Transport</keyword>
<feature type="transmembrane region" description="Helical" evidence="7">
    <location>
        <begin position="166"/>
        <end position="185"/>
    </location>
</feature>
<evidence type="ECO:0000256" key="6">
    <source>
        <dbReference type="ARBA" id="ARBA00023136"/>
    </source>
</evidence>
<feature type="transmembrane region" description="Helical" evidence="7">
    <location>
        <begin position="285"/>
        <end position="302"/>
    </location>
</feature>
<evidence type="ECO:0000256" key="1">
    <source>
        <dbReference type="ARBA" id="ARBA00004651"/>
    </source>
</evidence>
<dbReference type="OrthoDB" id="9780160at2"/>
<dbReference type="InterPro" id="IPR048279">
    <property type="entry name" value="MdtK-like"/>
</dbReference>
<evidence type="ECO:0000256" key="7">
    <source>
        <dbReference type="SAM" id="Phobius"/>
    </source>
</evidence>
<proteinExistence type="predicted"/>
<organism evidence="8 9">
    <name type="scientific">Clostridium tepidiprofundi DSM 19306</name>
    <dbReference type="NCBI Taxonomy" id="1121338"/>
    <lineage>
        <taxon>Bacteria</taxon>
        <taxon>Bacillati</taxon>
        <taxon>Bacillota</taxon>
        <taxon>Clostridia</taxon>
        <taxon>Eubacteriales</taxon>
        <taxon>Clostridiaceae</taxon>
        <taxon>Clostridium</taxon>
    </lineage>
</organism>
<dbReference type="AlphaFoldDB" id="A0A151B4B1"/>
<keyword evidence="9" id="KW-1185">Reference proteome</keyword>
<evidence type="ECO:0000256" key="3">
    <source>
        <dbReference type="ARBA" id="ARBA00022475"/>
    </source>
</evidence>
<dbReference type="InterPro" id="IPR047135">
    <property type="entry name" value="YsiQ"/>
</dbReference>
<dbReference type="EMBL" id="LTBA01000010">
    <property type="protein sequence ID" value="KYH34761.1"/>
    <property type="molecule type" value="Genomic_DNA"/>
</dbReference>
<feature type="transmembrane region" description="Helical" evidence="7">
    <location>
        <begin position="134"/>
        <end position="154"/>
    </location>
</feature>
<accession>A0A151B4B1</accession>
<keyword evidence="6 7" id="KW-0472">Membrane</keyword>
<dbReference type="NCBIfam" id="TIGR00797">
    <property type="entry name" value="matE"/>
    <property type="match status" value="1"/>
</dbReference>
<dbReference type="RefSeq" id="WP_066824066.1">
    <property type="nucleotide sequence ID" value="NZ_LTBA01000010.1"/>
</dbReference>
<dbReference type="CDD" id="cd13134">
    <property type="entry name" value="MATE_like_8"/>
    <property type="match status" value="1"/>
</dbReference>
<gene>
    <name evidence="8" type="primary">mdtK</name>
    <name evidence="8" type="ORF">CLTEP_12260</name>
</gene>
<evidence type="ECO:0000313" key="9">
    <source>
        <dbReference type="Proteomes" id="UP000075531"/>
    </source>
</evidence>
<name>A0A151B4B1_9CLOT</name>
<comment type="subcellular location">
    <subcellularLocation>
        <location evidence="1">Cell membrane</location>
        <topology evidence="1">Multi-pass membrane protein</topology>
    </subcellularLocation>
</comment>
<feature type="transmembrane region" description="Helical" evidence="7">
    <location>
        <begin position="392"/>
        <end position="412"/>
    </location>
</feature>
<keyword evidence="3" id="KW-1003">Cell membrane</keyword>
<feature type="transmembrane region" description="Helical" evidence="7">
    <location>
        <begin position="359"/>
        <end position="380"/>
    </location>
</feature>
<evidence type="ECO:0000256" key="5">
    <source>
        <dbReference type="ARBA" id="ARBA00022989"/>
    </source>
</evidence>
<feature type="transmembrane region" description="Helical" evidence="7">
    <location>
        <begin position="197"/>
        <end position="218"/>
    </location>
</feature>
<dbReference type="GO" id="GO:0015297">
    <property type="term" value="F:antiporter activity"/>
    <property type="evidence" value="ECO:0007669"/>
    <property type="project" value="InterPro"/>
</dbReference>
<dbReference type="Pfam" id="PF01554">
    <property type="entry name" value="MatE"/>
    <property type="match status" value="2"/>
</dbReference>
<feature type="transmembrane region" description="Helical" evidence="7">
    <location>
        <begin position="323"/>
        <end position="347"/>
    </location>
</feature>